<accession>A0A8J5X4S7</accession>
<evidence type="ECO:0000313" key="2">
    <source>
        <dbReference type="EMBL" id="KAG8457784.1"/>
    </source>
</evidence>
<protein>
    <submittedName>
        <fullName evidence="2">Uncharacterized protein</fullName>
    </submittedName>
</protein>
<keyword evidence="3" id="KW-1185">Reference proteome</keyword>
<evidence type="ECO:0000313" key="3">
    <source>
        <dbReference type="Proteomes" id="UP000751190"/>
    </source>
</evidence>
<dbReference type="Proteomes" id="UP000751190">
    <property type="component" value="Unassembled WGS sequence"/>
</dbReference>
<sequence length="465" mass="47970">MAFRVRSSPELTAGDALAQLQDGIARVGVPESVVRAEKLAEAERLRKEADKGEFGPAAPAASSLPELLQLPGRAYGAPMVRAAQLAGDAVSLHRSRIVAPLSRSYITDQETEELRQLITAAFVPPAGRLRTPPPSAVQLSSASRTSMPGSTSGLSRAERATARASLRLSRRYGNALPRMLSYLLPHASVGATAAGDVGDAWGSGVESSGYDDGGGFARAIWADDEQHHRLASAARTAAALVARASLTTAERSPYDLSAIIADTMAQSSARARAAHAAVQTVDGRDGAGAHAGAREYQSSLLTRIAADLQGAKLNHAARRQRGPPPALAPAAGLHERDALTAAKDACLAKGPSVAARRARERAAAGAAAAADARQALGLRMRASSQQQLFGAGARLTGTRPPSSQSGPGRELDALPPVHGCASGGRPESRSSAWSSVPPPRTAARGAPRALHGQGRPPLSRIGSVL</sequence>
<comment type="caution">
    <text evidence="2">The sequence shown here is derived from an EMBL/GenBank/DDBJ whole genome shotgun (WGS) entry which is preliminary data.</text>
</comment>
<gene>
    <name evidence="2" type="ORF">KFE25_005797</name>
</gene>
<dbReference type="AlphaFoldDB" id="A0A8J5X4S7"/>
<feature type="region of interest" description="Disordered" evidence="1">
    <location>
        <begin position="390"/>
        <end position="465"/>
    </location>
</feature>
<dbReference type="EMBL" id="JAGTXO010000063">
    <property type="protein sequence ID" value="KAG8457784.1"/>
    <property type="molecule type" value="Genomic_DNA"/>
</dbReference>
<evidence type="ECO:0000256" key="1">
    <source>
        <dbReference type="SAM" id="MobiDB-lite"/>
    </source>
</evidence>
<feature type="compositionally biased region" description="Polar residues" evidence="1">
    <location>
        <begin position="137"/>
        <end position="153"/>
    </location>
</feature>
<reference evidence="2" key="1">
    <citation type="submission" date="2021-05" db="EMBL/GenBank/DDBJ databases">
        <title>The genome of the haptophyte Pavlova lutheri (Diacronema luteri, Pavlovales) - a model for lipid biosynthesis in eukaryotic algae.</title>
        <authorList>
            <person name="Hulatt C.J."/>
            <person name="Posewitz M.C."/>
        </authorList>
    </citation>
    <scope>NUCLEOTIDE SEQUENCE</scope>
    <source>
        <strain evidence="2">NIVA-4/92</strain>
    </source>
</reference>
<feature type="region of interest" description="Disordered" evidence="1">
    <location>
        <begin position="129"/>
        <end position="159"/>
    </location>
</feature>
<proteinExistence type="predicted"/>
<organism evidence="2 3">
    <name type="scientific">Diacronema lutheri</name>
    <name type="common">Unicellular marine alga</name>
    <name type="synonym">Monochrysis lutheri</name>
    <dbReference type="NCBI Taxonomy" id="2081491"/>
    <lineage>
        <taxon>Eukaryota</taxon>
        <taxon>Haptista</taxon>
        <taxon>Haptophyta</taxon>
        <taxon>Pavlovophyceae</taxon>
        <taxon>Pavlovales</taxon>
        <taxon>Pavlovaceae</taxon>
        <taxon>Diacronema</taxon>
    </lineage>
</organism>
<name>A0A8J5X4S7_DIALT</name>